<evidence type="ECO:0000256" key="2">
    <source>
        <dbReference type="SAM" id="MobiDB-lite"/>
    </source>
</evidence>
<dbReference type="InterPro" id="IPR019844">
    <property type="entry name" value="CSD_CS"/>
</dbReference>
<reference evidence="6" key="2">
    <citation type="submission" date="2021-05" db="UniProtKB">
        <authorList>
            <consortium name="EnsemblPlants"/>
        </authorList>
    </citation>
    <scope>IDENTIFICATION</scope>
    <source>
        <strain evidence="6">subsp. malaccensis</strain>
    </source>
</reference>
<feature type="region of interest" description="Disordered" evidence="2">
    <location>
        <begin position="70"/>
        <end position="104"/>
    </location>
</feature>
<dbReference type="InterPro" id="IPR036875">
    <property type="entry name" value="Znf_CCHC_sf"/>
</dbReference>
<dbReference type="PROSITE" id="PS00352">
    <property type="entry name" value="CSD_1"/>
    <property type="match status" value="1"/>
</dbReference>
<evidence type="ECO:0000256" key="1">
    <source>
        <dbReference type="PROSITE-ProRule" id="PRU00047"/>
    </source>
</evidence>
<dbReference type="SUPFAM" id="SSF50249">
    <property type="entry name" value="Nucleic acid-binding proteins"/>
    <property type="match status" value="1"/>
</dbReference>
<evidence type="ECO:0000259" key="3">
    <source>
        <dbReference type="PROSITE" id="PS50158"/>
    </source>
</evidence>
<sequence>MEQANDRSRGTVKWFNNTKGFGFISPDDGGEDLFVHQSSIKAEGYRTLTEGEIVEFMVTEGDDGRIKAVDVTGPDGSNVQGGGGGGGGDGRREGFGGGRGGGSWGGGYGGGRGRGGGSYGGGGSCYNCGETGHFAKDCHQGSGGGGAACYNCGEMGHLARDCSQGGGSGSRRYGGGGGGNDRSCYNCGEMGHIARECPGKV</sequence>
<keyword evidence="1" id="KW-0863">Zinc-finger</keyword>
<dbReference type="Pfam" id="PF00098">
    <property type="entry name" value="zf-CCHC"/>
    <property type="match status" value="3"/>
</dbReference>
<gene>
    <name evidence="5" type="ORF">GSMUA_132670.1</name>
</gene>
<dbReference type="SUPFAM" id="SSF57756">
    <property type="entry name" value="Retrovirus zinc finger-like domains"/>
    <property type="match status" value="2"/>
</dbReference>
<protein>
    <submittedName>
        <fullName evidence="5">(wild Malaysian banana) hypothetical protein</fullName>
    </submittedName>
</protein>
<dbReference type="PRINTS" id="PR00050">
    <property type="entry name" value="COLDSHOCK"/>
</dbReference>
<dbReference type="InterPro" id="IPR012340">
    <property type="entry name" value="NA-bd_OB-fold"/>
</dbReference>
<dbReference type="InterPro" id="IPR002059">
    <property type="entry name" value="CSP_DNA-bd"/>
</dbReference>
<dbReference type="Gramene" id="Ma04_t26620.1">
    <property type="protein sequence ID" value="Ma04_p26620.1"/>
    <property type="gene ID" value="Ma04_g26620"/>
</dbReference>
<dbReference type="CDD" id="cd04458">
    <property type="entry name" value="CSP_CDS"/>
    <property type="match status" value="1"/>
</dbReference>
<feature type="domain" description="CCHC-type" evidence="3">
    <location>
        <begin position="149"/>
        <end position="164"/>
    </location>
</feature>
<dbReference type="InParanoid" id="A0A804IU76"/>
<dbReference type="Pfam" id="PF00313">
    <property type="entry name" value="CSD"/>
    <property type="match status" value="1"/>
</dbReference>
<dbReference type="EMBL" id="HG996469">
    <property type="protein sequence ID" value="CAG1843472.1"/>
    <property type="molecule type" value="Genomic_DNA"/>
</dbReference>
<dbReference type="OMA" id="NDRSCYN"/>
<dbReference type="Gene3D" id="2.40.50.140">
    <property type="entry name" value="Nucleic acid-binding proteins"/>
    <property type="match status" value="1"/>
</dbReference>
<feature type="domain" description="CCHC-type" evidence="3">
    <location>
        <begin position="125"/>
        <end position="138"/>
    </location>
</feature>
<dbReference type="PANTHER" id="PTHR46565">
    <property type="entry name" value="COLD SHOCK DOMAIN PROTEIN 2"/>
    <property type="match status" value="1"/>
</dbReference>
<organism evidence="6 7">
    <name type="scientific">Musa acuminata subsp. malaccensis</name>
    <name type="common">Wild banana</name>
    <name type="synonym">Musa malaccensis</name>
    <dbReference type="NCBI Taxonomy" id="214687"/>
    <lineage>
        <taxon>Eukaryota</taxon>
        <taxon>Viridiplantae</taxon>
        <taxon>Streptophyta</taxon>
        <taxon>Embryophyta</taxon>
        <taxon>Tracheophyta</taxon>
        <taxon>Spermatophyta</taxon>
        <taxon>Magnoliopsida</taxon>
        <taxon>Liliopsida</taxon>
        <taxon>Zingiberales</taxon>
        <taxon>Musaceae</taxon>
        <taxon>Musa</taxon>
    </lineage>
</organism>
<feature type="compositionally biased region" description="Gly residues" evidence="2">
    <location>
        <begin position="95"/>
        <end position="104"/>
    </location>
</feature>
<accession>A0A804IU76</accession>
<keyword evidence="7" id="KW-1185">Reference proteome</keyword>
<keyword evidence="1" id="KW-0479">Metal-binding</keyword>
<name>A0A804IU76_MUSAM</name>
<feature type="domain" description="CSD" evidence="4">
    <location>
        <begin position="7"/>
        <end position="73"/>
    </location>
</feature>
<evidence type="ECO:0000259" key="4">
    <source>
        <dbReference type="PROSITE" id="PS51857"/>
    </source>
</evidence>
<dbReference type="InterPro" id="IPR011129">
    <property type="entry name" value="CSD"/>
</dbReference>
<dbReference type="FunCoup" id="A0A804IU76">
    <property type="interactions" value="97"/>
</dbReference>
<evidence type="ECO:0000313" key="7">
    <source>
        <dbReference type="Proteomes" id="UP000012960"/>
    </source>
</evidence>
<dbReference type="PROSITE" id="PS50158">
    <property type="entry name" value="ZF_CCHC"/>
    <property type="match status" value="3"/>
</dbReference>
<evidence type="ECO:0000313" key="6">
    <source>
        <dbReference type="EnsemblPlants" id="Ma04_p26620.1"/>
    </source>
</evidence>
<proteinExistence type="predicted"/>
<reference evidence="5" key="1">
    <citation type="submission" date="2021-03" db="EMBL/GenBank/DDBJ databases">
        <authorList>
            <consortium name="Genoscope - CEA"/>
            <person name="William W."/>
        </authorList>
    </citation>
    <scope>NUCLEOTIDE SEQUENCE</scope>
    <source>
        <strain evidence="5">Doubled-haploid Pahang</strain>
    </source>
</reference>
<dbReference type="PROSITE" id="PS51857">
    <property type="entry name" value="CSD_2"/>
    <property type="match status" value="1"/>
</dbReference>
<dbReference type="Gene3D" id="4.10.60.10">
    <property type="entry name" value="Zinc finger, CCHC-type"/>
    <property type="match status" value="3"/>
</dbReference>
<dbReference type="SMART" id="SM00357">
    <property type="entry name" value="CSP"/>
    <property type="match status" value="1"/>
</dbReference>
<keyword evidence="1" id="KW-0862">Zinc</keyword>
<dbReference type="InterPro" id="IPR001878">
    <property type="entry name" value="Znf_CCHC"/>
</dbReference>
<feature type="domain" description="CCHC-type" evidence="3">
    <location>
        <begin position="184"/>
        <end position="198"/>
    </location>
</feature>
<dbReference type="GO" id="GO:0008270">
    <property type="term" value="F:zinc ion binding"/>
    <property type="evidence" value="ECO:0007669"/>
    <property type="project" value="UniProtKB-KW"/>
</dbReference>
<dbReference type="PANTHER" id="PTHR46565:SF20">
    <property type="entry name" value="COLD SHOCK DOMAIN-CONTAINING PROTEIN 4"/>
    <property type="match status" value="1"/>
</dbReference>
<dbReference type="GO" id="GO:0003676">
    <property type="term" value="F:nucleic acid binding"/>
    <property type="evidence" value="ECO:0007669"/>
    <property type="project" value="InterPro"/>
</dbReference>
<dbReference type="Proteomes" id="UP000012960">
    <property type="component" value="Unplaced"/>
</dbReference>
<feature type="compositionally biased region" description="Gly residues" evidence="2">
    <location>
        <begin position="79"/>
        <end position="88"/>
    </location>
</feature>
<dbReference type="SMART" id="SM00343">
    <property type="entry name" value="ZnF_C2HC"/>
    <property type="match status" value="3"/>
</dbReference>
<dbReference type="OrthoDB" id="422005at2759"/>
<evidence type="ECO:0000313" key="5">
    <source>
        <dbReference type="EMBL" id="CAG1843472.1"/>
    </source>
</evidence>
<dbReference type="AlphaFoldDB" id="A0A804IU76"/>
<dbReference type="EnsemblPlants" id="Ma04_t26620.1">
    <property type="protein sequence ID" value="Ma04_p26620.1"/>
    <property type="gene ID" value="Ma04_g26620"/>
</dbReference>